<dbReference type="Pfam" id="PF12796">
    <property type="entry name" value="Ank_2"/>
    <property type="match status" value="1"/>
</dbReference>
<evidence type="ECO:0000313" key="4">
    <source>
        <dbReference type="EMBL" id="KAF2725139.1"/>
    </source>
</evidence>
<organism evidence="4 5">
    <name type="scientific">Polychaeton citri CBS 116435</name>
    <dbReference type="NCBI Taxonomy" id="1314669"/>
    <lineage>
        <taxon>Eukaryota</taxon>
        <taxon>Fungi</taxon>
        <taxon>Dikarya</taxon>
        <taxon>Ascomycota</taxon>
        <taxon>Pezizomycotina</taxon>
        <taxon>Dothideomycetes</taxon>
        <taxon>Dothideomycetidae</taxon>
        <taxon>Capnodiales</taxon>
        <taxon>Capnodiaceae</taxon>
        <taxon>Polychaeton</taxon>
    </lineage>
</organism>
<dbReference type="PROSITE" id="PS50088">
    <property type="entry name" value="ANK_REPEAT"/>
    <property type="match status" value="1"/>
</dbReference>
<evidence type="ECO:0000256" key="2">
    <source>
        <dbReference type="ARBA" id="ARBA00023043"/>
    </source>
</evidence>
<evidence type="ECO:0000256" key="3">
    <source>
        <dbReference type="PROSITE-ProRule" id="PRU00023"/>
    </source>
</evidence>
<keyword evidence="1" id="KW-0677">Repeat</keyword>
<name>A0A9P4QEV6_9PEZI</name>
<sequence length="147" mass="16062">MDGQPHESNPKDPSQLPLEALDLATKLFNHAREGKTNELKQYITAGIPVNLTNHKGDTLLMLAAYYGNLDTVKMLIDHDADLNALNERGQSPIAGAVFKGYDEIVGFMHAKGADLLAGQPNAIDSAKMFRREELLRMFGVENDGIVG</sequence>
<dbReference type="InterPro" id="IPR036770">
    <property type="entry name" value="Ankyrin_rpt-contain_sf"/>
</dbReference>
<evidence type="ECO:0000313" key="5">
    <source>
        <dbReference type="Proteomes" id="UP000799441"/>
    </source>
</evidence>
<feature type="repeat" description="ANK" evidence="3">
    <location>
        <begin position="55"/>
        <end position="87"/>
    </location>
</feature>
<dbReference type="InterPro" id="IPR002110">
    <property type="entry name" value="Ankyrin_rpt"/>
</dbReference>
<dbReference type="EMBL" id="MU003768">
    <property type="protein sequence ID" value="KAF2725139.1"/>
    <property type="molecule type" value="Genomic_DNA"/>
</dbReference>
<dbReference type="OrthoDB" id="366390at2759"/>
<dbReference type="AlphaFoldDB" id="A0A9P4QEV6"/>
<gene>
    <name evidence="4" type="ORF">K431DRAFT_216042</name>
</gene>
<evidence type="ECO:0000256" key="1">
    <source>
        <dbReference type="ARBA" id="ARBA00022737"/>
    </source>
</evidence>
<proteinExistence type="predicted"/>
<dbReference type="Proteomes" id="UP000799441">
    <property type="component" value="Unassembled WGS sequence"/>
</dbReference>
<accession>A0A9P4QEV6</accession>
<comment type="caution">
    <text evidence="4">The sequence shown here is derived from an EMBL/GenBank/DDBJ whole genome shotgun (WGS) entry which is preliminary data.</text>
</comment>
<dbReference type="SMART" id="SM00248">
    <property type="entry name" value="ANK"/>
    <property type="match status" value="2"/>
</dbReference>
<keyword evidence="5" id="KW-1185">Reference proteome</keyword>
<reference evidence="4" key="1">
    <citation type="journal article" date="2020" name="Stud. Mycol.">
        <title>101 Dothideomycetes genomes: a test case for predicting lifestyles and emergence of pathogens.</title>
        <authorList>
            <person name="Haridas S."/>
            <person name="Albert R."/>
            <person name="Binder M."/>
            <person name="Bloem J."/>
            <person name="Labutti K."/>
            <person name="Salamov A."/>
            <person name="Andreopoulos B."/>
            <person name="Baker S."/>
            <person name="Barry K."/>
            <person name="Bills G."/>
            <person name="Bluhm B."/>
            <person name="Cannon C."/>
            <person name="Castanera R."/>
            <person name="Culley D."/>
            <person name="Daum C."/>
            <person name="Ezra D."/>
            <person name="Gonzalez J."/>
            <person name="Henrissat B."/>
            <person name="Kuo A."/>
            <person name="Liang C."/>
            <person name="Lipzen A."/>
            <person name="Lutzoni F."/>
            <person name="Magnuson J."/>
            <person name="Mondo S."/>
            <person name="Nolan M."/>
            <person name="Ohm R."/>
            <person name="Pangilinan J."/>
            <person name="Park H.-J."/>
            <person name="Ramirez L."/>
            <person name="Alfaro M."/>
            <person name="Sun H."/>
            <person name="Tritt A."/>
            <person name="Yoshinaga Y."/>
            <person name="Zwiers L.-H."/>
            <person name="Turgeon B."/>
            <person name="Goodwin S."/>
            <person name="Spatafora J."/>
            <person name="Crous P."/>
            <person name="Grigoriev I."/>
        </authorList>
    </citation>
    <scope>NUCLEOTIDE SEQUENCE</scope>
    <source>
        <strain evidence="4">CBS 116435</strain>
    </source>
</reference>
<dbReference type="PROSITE" id="PS50297">
    <property type="entry name" value="ANK_REP_REGION"/>
    <property type="match status" value="1"/>
</dbReference>
<dbReference type="PANTHER" id="PTHR24171:SF9">
    <property type="entry name" value="ANKYRIN REPEAT DOMAIN-CONTAINING PROTEIN 39"/>
    <property type="match status" value="1"/>
</dbReference>
<dbReference type="SUPFAM" id="SSF48403">
    <property type="entry name" value="Ankyrin repeat"/>
    <property type="match status" value="1"/>
</dbReference>
<keyword evidence="2 3" id="KW-0040">ANK repeat</keyword>
<dbReference type="Gene3D" id="1.25.40.20">
    <property type="entry name" value="Ankyrin repeat-containing domain"/>
    <property type="match status" value="1"/>
</dbReference>
<protein>
    <submittedName>
        <fullName evidence="4">Ankyrin</fullName>
    </submittedName>
</protein>
<dbReference type="PANTHER" id="PTHR24171">
    <property type="entry name" value="ANKYRIN REPEAT DOMAIN-CONTAINING PROTEIN 39-RELATED"/>
    <property type="match status" value="1"/>
</dbReference>